<dbReference type="RefSeq" id="WP_120059828.1">
    <property type="nucleotide sequence ID" value="NZ_QYRP01000002.1"/>
</dbReference>
<dbReference type="InterPro" id="IPR050313">
    <property type="entry name" value="Carb_Metab_HTH_regulators"/>
</dbReference>
<accession>A0A3A5H5H2</accession>
<dbReference type="PRINTS" id="PR00037">
    <property type="entry name" value="HTHLACR"/>
</dbReference>
<protein>
    <recommendedName>
        <fullName evidence="1">Lactose phosphotransferase system repressor</fullName>
    </recommendedName>
</protein>
<sequence>MEARLRHSTILDLARAKGGVDVTSLVTDLGVAPETIRRDLRVLVDRGVLRRVHGGAVAVESTGFETPAALRSTSQVEQKRRIAVAAASLLQGAESVYVDEGFTPQLVAEQLAQTSAELTVVTPSLTTAQALAGLSRITVLVLGGRMRGRTLATVDHWALRMLSELSIDLAFLGANGISRELGLTTPDPAVAAVKQEAVTRSRRRVLVGVHTKFGTSSFCRFATVRELEAIVTGHELSPREAARYEALGPRLIRA</sequence>
<dbReference type="PANTHER" id="PTHR30363">
    <property type="entry name" value="HTH-TYPE TRANSCRIPTIONAL REGULATOR SRLR-RELATED"/>
    <property type="match status" value="1"/>
</dbReference>
<organism evidence="7 8">
    <name type="scientific">Nocardioides cavernaquae</name>
    <dbReference type="NCBI Taxonomy" id="2321396"/>
    <lineage>
        <taxon>Bacteria</taxon>
        <taxon>Bacillati</taxon>
        <taxon>Actinomycetota</taxon>
        <taxon>Actinomycetes</taxon>
        <taxon>Propionibacteriales</taxon>
        <taxon>Nocardioidaceae</taxon>
        <taxon>Nocardioides</taxon>
    </lineage>
</organism>
<gene>
    <name evidence="7" type="ORF">D4739_06615</name>
</gene>
<dbReference type="EMBL" id="QYRP01000002">
    <property type="protein sequence ID" value="RJS45929.1"/>
    <property type="molecule type" value="Genomic_DNA"/>
</dbReference>
<keyword evidence="4" id="KW-0804">Transcription</keyword>
<dbReference type="GO" id="GO:0003700">
    <property type="term" value="F:DNA-binding transcription factor activity"/>
    <property type="evidence" value="ECO:0007669"/>
    <property type="project" value="InterPro"/>
</dbReference>
<keyword evidence="3" id="KW-0805">Transcription regulation</keyword>
<keyword evidence="8" id="KW-1185">Reference proteome</keyword>
<dbReference type="InterPro" id="IPR014036">
    <property type="entry name" value="DeoR-like_C"/>
</dbReference>
<feature type="domain" description="HTH deoR-type" evidence="6">
    <location>
        <begin position="3"/>
        <end position="58"/>
    </location>
</feature>
<keyword evidence="2" id="KW-0678">Repressor</keyword>
<dbReference type="InterPro" id="IPR037171">
    <property type="entry name" value="NagB/RpiA_transferase-like"/>
</dbReference>
<evidence type="ECO:0000313" key="8">
    <source>
        <dbReference type="Proteomes" id="UP000276542"/>
    </source>
</evidence>
<dbReference type="Proteomes" id="UP000276542">
    <property type="component" value="Unassembled WGS sequence"/>
</dbReference>
<dbReference type="InterPro" id="IPR001034">
    <property type="entry name" value="DeoR_HTH"/>
</dbReference>
<dbReference type="Pfam" id="PF00455">
    <property type="entry name" value="DeoRC"/>
    <property type="match status" value="1"/>
</dbReference>
<dbReference type="Gene3D" id="3.40.50.1360">
    <property type="match status" value="1"/>
</dbReference>
<proteinExistence type="predicted"/>
<evidence type="ECO:0000313" key="7">
    <source>
        <dbReference type="EMBL" id="RJS45929.1"/>
    </source>
</evidence>
<dbReference type="SUPFAM" id="SSF46785">
    <property type="entry name" value="Winged helix' DNA-binding domain"/>
    <property type="match status" value="1"/>
</dbReference>
<evidence type="ECO:0000256" key="3">
    <source>
        <dbReference type="ARBA" id="ARBA00023015"/>
    </source>
</evidence>
<evidence type="ECO:0000259" key="6">
    <source>
        <dbReference type="PROSITE" id="PS51000"/>
    </source>
</evidence>
<dbReference type="Pfam" id="PF08220">
    <property type="entry name" value="HTH_DeoR"/>
    <property type="match status" value="1"/>
</dbReference>
<dbReference type="PANTHER" id="PTHR30363:SF4">
    <property type="entry name" value="GLYCEROL-3-PHOSPHATE REGULON REPRESSOR"/>
    <property type="match status" value="1"/>
</dbReference>
<dbReference type="SMART" id="SM00420">
    <property type="entry name" value="HTH_DEOR"/>
    <property type="match status" value="1"/>
</dbReference>
<comment type="function">
    <text evidence="5">Repressor of the lactose catabolism operon. Galactose-6-phosphate is the inducer.</text>
</comment>
<dbReference type="SMART" id="SM01134">
    <property type="entry name" value="DeoRC"/>
    <property type="match status" value="1"/>
</dbReference>
<evidence type="ECO:0000256" key="1">
    <source>
        <dbReference type="ARBA" id="ARBA00021390"/>
    </source>
</evidence>
<dbReference type="PROSITE" id="PS51000">
    <property type="entry name" value="HTH_DEOR_2"/>
    <property type="match status" value="1"/>
</dbReference>
<dbReference type="InterPro" id="IPR036390">
    <property type="entry name" value="WH_DNA-bd_sf"/>
</dbReference>
<evidence type="ECO:0000256" key="2">
    <source>
        <dbReference type="ARBA" id="ARBA00022491"/>
    </source>
</evidence>
<name>A0A3A5H5H2_9ACTN</name>
<evidence type="ECO:0000256" key="4">
    <source>
        <dbReference type="ARBA" id="ARBA00023163"/>
    </source>
</evidence>
<dbReference type="SUPFAM" id="SSF100950">
    <property type="entry name" value="NagB/RpiA/CoA transferase-like"/>
    <property type="match status" value="1"/>
</dbReference>
<dbReference type="AlphaFoldDB" id="A0A3A5H5H2"/>
<dbReference type="OrthoDB" id="7688673at2"/>
<comment type="caution">
    <text evidence="7">The sequence shown here is derived from an EMBL/GenBank/DDBJ whole genome shotgun (WGS) entry which is preliminary data.</text>
</comment>
<evidence type="ECO:0000256" key="5">
    <source>
        <dbReference type="ARBA" id="ARBA00024937"/>
    </source>
</evidence>
<reference evidence="8" key="1">
    <citation type="submission" date="2018-09" db="EMBL/GenBank/DDBJ databases">
        <authorList>
            <person name="Zhu H."/>
        </authorList>
    </citation>
    <scope>NUCLEOTIDE SEQUENCE [LARGE SCALE GENOMIC DNA]</scope>
    <source>
        <strain evidence="8">K1W22B-1</strain>
    </source>
</reference>